<evidence type="ECO:0000313" key="11">
    <source>
        <dbReference type="Proteomes" id="UP000488956"/>
    </source>
</evidence>
<evidence type="ECO:0000313" key="8">
    <source>
        <dbReference type="Proteomes" id="UP000440732"/>
    </source>
</evidence>
<dbReference type="EMBL" id="QXFW01004510">
    <property type="protein sequence ID" value="KAE8965408.1"/>
    <property type="molecule type" value="Genomic_DNA"/>
</dbReference>
<proteinExistence type="predicted"/>
<evidence type="ECO:0000313" key="3">
    <source>
        <dbReference type="EMBL" id="KAE9056146.1"/>
    </source>
</evidence>
<dbReference type="Proteomes" id="UP000488956">
    <property type="component" value="Unassembled WGS sequence"/>
</dbReference>
<dbReference type="EMBL" id="QXGC01004462">
    <property type="protein sequence ID" value="KAE9169271.1"/>
    <property type="molecule type" value="Genomic_DNA"/>
</dbReference>
<name>A0A6A3H9E7_9STRA</name>
<evidence type="ECO:0000313" key="4">
    <source>
        <dbReference type="EMBL" id="KAE9064050.1"/>
    </source>
</evidence>
<dbReference type="EMBL" id="QXFX01008004">
    <property type="protein sequence ID" value="KAE9056146.1"/>
    <property type="molecule type" value="Genomic_DNA"/>
</dbReference>
<gene>
    <name evidence="6" type="ORF">PF001_g28846</name>
    <name evidence="5" type="ORF">PF004_g28232</name>
    <name evidence="4" type="ORF">PF006_g30794</name>
    <name evidence="3" type="ORF">PF010_g31878</name>
    <name evidence="2" type="ORF">PF011_g28299</name>
</gene>
<comment type="caution">
    <text evidence="2">The sequence shown here is derived from an EMBL/GenBank/DDBJ whole genome shotgun (WGS) entry which is preliminary data.</text>
</comment>
<sequence length="95" mass="10173">MMRTPRADTPAVPAEQKPPGNPVPTVTRPQETADVAIESVSSRSSTRVRTRRDADKDPDDQFDLDVGTPRAAAAISTATAGGVDLVRVHSQHRQS</sequence>
<dbReference type="EMBL" id="QXGE01004532">
    <property type="protein sequence ID" value="KAE9270314.1"/>
    <property type="molecule type" value="Genomic_DNA"/>
</dbReference>
<dbReference type="Proteomes" id="UP000440732">
    <property type="component" value="Unassembled WGS sequence"/>
</dbReference>
<evidence type="ECO:0000313" key="10">
    <source>
        <dbReference type="Proteomes" id="UP000476176"/>
    </source>
</evidence>
<organism evidence="2 9">
    <name type="scientific">Phytophthora fragariae</name>
    <dbReference type="NCBI Taxonomy" id="53985"/>
    <lineage>
        <taxon>Eukaryota</taxon>
        <taxon>Sar</taxon>
        <taxon>Stramenopiles</taxon>
        <taxon>Oomycota</taxon>
        <taxon>Peronosporomycetes</taxon>
        <taxon>Peronosporales</taxon>
        <taxon>Peronosporaceae</taxon>
        <taxon>Phytophthora</taxon>
    </lineage>
</organism>
<evidence type="ECO:0000256" key="1">
    <source>
        <dbReference type="SAM" id="MobiDB-lite"/>
    </source>
</evidence>
<evidence type="ECO:0000313" key="7">
    <source>
        <dbReference type="Proteomes" id="UP000437068"/>
    </source>
</evidence>
<accession>A0A6A3H9E7</accession>
<protein>
    <submittedName>
        <fullName evidence="2">Uncharacterized protein</fullName>
    </submittedName>
</protein>
<dbReference type="Proteomes" id="UP000460718">
    <property type="component" value="Unassembled WGS sequence"/>
</dbReference>
<dbReference type="AlphaFoldDB" id="A0A6A3H9E7"/>
<feature type="region of interest" description="Disordered" evidence="1">
    <location>
        <begin position="1"/>
        <end position="65"/>
    </location>
</feature>
<evidence type="ECO:0000313" key="2">
    <source>
        <dbReference type="EMBL" id="KAE8965408.1"/>
    </source>
</evidence>
<dbReference type="Proteomes" id="UP000437068">
    <property type="component" value="Unassembled WGS sequence"/>
</dbReference>
<evidence type="ECO:0000313" key="5">
    <source>
        <dbReference type="EMBL" id="KAE9169271.1"/>
    </source>
</evidence>
<evidence type="ECO:0000313" key="9">
    <source>
        <dbReference type="Proteomes" id="UP000460718"/>
    </source>
</evidence>
<reference evidence="9 10" key="1">
    <citation type="submission" date="2018-09" db="EMBL/GenBank/DDBJ databases">
        <title>Genomic investigation of the strawberry pathogen Phytophthora fragariae indicates pathogenicity is determined by transcriptional variation in three key races.</title>
        <authorList>
            <person name="Adams T.M."/>
            <person name="Armitage A.D."/>
            <person name="Sobczyk M.K."/>
            <person name="Bates H.J."/>
            <person name="Dunwell J.M."/>
            <person name="Nellist C.F."/>
            <person name="Harrison R.J."/>
        </authorList>
    </citation>
    <scope>NUCLEOTIDE SEQUENCE [LARGE SCALE GENOMIC DNA]</scope>
    <source>
        <strain evidence="6 7">A4</strain>
        <strain evidence="5 10">BC-23</strain>
        <strain evidence="4 8">NOV-5</strain>
        <strain evidence="3 11">ONT-3</strain>
        <strain evidence="2 9">SCRP245</strain>
    </source>
</reference>
<dbReference type="EMBL" id="QXGA01006186">
    <property type="protein sequence ID" value="KAE9064050.1"/>
    <property type="molecule type" value="Genomic_DNA"/>
</dbReference>
<evidence type="ECO:0000313" key="6">
    <source>
        <dbReference type="EMBL" id="KAE9270314.1"/>
    </source>
</evidence>
<dbReference type="Proteomes" id="UP000476176">
    <property type="component" value="Unassembled WGS sequence"/>
</dbReference>